<accession>N9VEG3</accession>
<keyword evidence="5" id="KW-1133">Transmembrane helix</keyword>
<dbReference type="eggNOG" id="COG0840">
    <property type="taxonomic scope" value="Bacteria"/>
</dbReference>
<gene>
    <name evidence="7" type="ORF">G114_01209</name>
</gene>
<feature type="domain" description="Methyl-accepting transducer" evidence="6">
    <location>
        <begin position="234"/>
        <end position="456"/>
    </location>
</feature>
<evidence type="ECO:0000313" key="8">
    <source>
        <dbReference type="Proteomes" id="UP000023775"/>
    </source>
</evidence>
<dbReference type="Pfam" id="PF00015">
    <property type="entry name" value="MCPsignal"/>
    <property type="match status" value="1"/>
</dbReference>
<evidence type="ECO:0000256" key="2">
    <source>
        <dbReference type="ARBA" id="ARBA00023224"/>
    </source>
</evidence>
<dbReference type="InterPro" id="IPR051310">
    <property type="entry name" value="MCP_chemotaxis"/>
</dbReference>
<dbReference type="GO" id="GO:0006935">
    <property type="term" value="P:chemotaxis"/>
    <property type="evidence" value="ECO:0007669"/>
    <property type="project" value="UniProtKB-KW"/>
</dbReference>
<dbReference type="OrthoDB" id="9795078at2"/>
<dbReference type="SUPFAM" id="SSF58104">
    <property type="entry name" value="Methyl-accepting chemotaxis protein (MCP) signaling domain"/>
    <property type="match status" value="1"/>
</dbReference>
<proteinExistence type="inferred from homology"/>
<keyword evidence="5" id="KW-0472">Membrane</keyword>
<comment type="caution">
    <text evidence="7">The sequence shown here is derived from an EMBL/GenBank/DDBJ whole genome shotgun (WGS) entry which is preliminary data.</text>
</comment>
<dbReference type="GO" id="GO:0004888">
    <property type="term" value="F:transmembrane signaling receptor activity"/>
    <property type="evidence" value="ECO:0007669"/>
    <property type="project" value="InterPro"/>
</dbReference>
<evidence type="ECO:0000313" key="7">
    <source>
        <dbReference type="EMBL" id="ENY73632.1"/>
    </source>
</evidence>
<evidence type="ECO:0000256" key="3">
    <source>
        <dbReference type="ARBA" id="ARBA00029447"/>
    </source>
</evidence>
<dbReference type="InterPro" id="IPR004090">
    <property type="entry name" value="Chemotax_Me-accpt_rcpt"/>
</dbReference>
<dbReference type="EMBL" id="APVG01000002">
    <property type="protein sequence ID" value="ENY73632.1"/>
    <property type="molecule type" value="Genomic_DNA"/>
</dbReference>
<comment type="similarity">
    <text evidence="3">Belongs to the methyl-accepting chemotaxis (MCP) protein family.</text>
</comment>
<dbReference type="GO" id="GO:0005886">
    <property type="term" value="C:plasma membrane"/>
    <property type="evidence" value="ECO:0007669"/>
    <property type="project" value="TreeGrafter"/>
</dbReference>
<dbReference type="PANTHER" id="PTHR43531">
    <property type="entry name" value="PROTEIN ICFG"/>
    <property type="match status" value="1"/>
</dbReference>
<evidence type="ECO:0000256" key="4">
    <source>
        <dbReference type="PROSITE-ProRule" id="PRU00284"/>
    </source>
</evidence>
<keyword evidence="1" id="KW-0145">Chemotaxis</keyword>
<dbReference type="Proteomes" id="UP000023775">
    <property type="component" value="Unassembled WGS sequence"/>
</dbReference>
<feature type="transmembrane region" description="Helical" evidence="5">
    <location>
        <begin position="165"/>
        <end position="184"/>
    </location>
</feature>
<dbReference type="InterPro" id="IPR004089">
    <property type="entry name" value="MCPsignal_dom"/>
</dbReference>
<keyword evidence="5" id="KW-0812">Transmembrane</keyword>
<organism evidence="7 8">
    <name type="scientific">Aeromonas diversa CDC 2478-85</name>
    <dbReference type="NCBI Taxonomy" id="1268237"/>
    <lineage>
        <taxon>Bacteria</taxon>
        <taxon>Pseudomonadati</taxon>
        <taxon>Pseudomonadota</taxon>
        <taxon>Gammaproteobacteria</taxon>
        <taxon>Aeromonadales</taxon>
        <taxon>Aeromonadaceae</taxon>
        <taxon>Aeromonas</taxon>
    </lineage>
</organism>
<dbReference type="AlphaFoldDB" id="N9VEG3"/>
<feature type="transmembrane region" description="Helical" evidence="5">
    <location>
        <begin position="55"/>
        <end position="74"/>
    </location>
</feature>
<dbReference type="PANTHER" id="PTHR43531:SF11">
    <property type="entry name" value="METHYL-ACCEPTING CHEMOTAXIS PROTEIN 3"/>
    <property type="match status" value="1"/>
</dbReference>
<dbReference type="GO" id="GO:0007165">
    <property type="term" value="P:signal transduction"/>
    <property type="evidence" value="ECO:0007669"/>
    <property type="project" value="UniProtKB-KW"/>
</dbReference>
<feature type="transmembrane region" description="Helical" evidence="5">
    <location>
        <begin position="111"/>
        <end position="144"/>
    </location>
</feature>
<dbReference type="RefSeq" id="WP_005346174.1">
    <property type="nucleotide sequence ID" value="NZ_APVG01000002.1"/>
</dbReference>
<evidence type="ECO:0000256" key="5">
    <source>
        <dbReference type="SAM" id="Phobius"/>
    </source>
</evidence>
<keyword evidence="8" id="KW-1185">Reference proteome</keyword>
<reference evidence="7 8" key="1">
    <citation type="journal article" date="2013" name="Genome Announc.">
        <title>Draft Genome Sequence of the Aeromonas diversa Type Strain.</title>
        <authorList>
            <person name="Farfan M."/>
            <person name="Spataro N."/>
            <person name="Sanglas A."/>
            <person name="Albarral V."/>
            <person name="Loren J.G."/>
            <person name="Bosch E."/>
            <person name="Fuste M.C."/>
        </authorList>
    </citation>
    <scope>NUCLEOTIDE SEQUENCE [LARGE SCALE GENOMIC DNA]</scope>
    <source>
        <strain evidence="7 8">2478-85</strain>
    </source>
</reference>
<sequence length="485" mass="51346">MFNPWTGWLRLFATSARLDRAAQRQQETRLFFGFIAFLVGLYSLIKWSHHGHDELAFTSLLLMGGALASGLCGRLGLGERLAGGLAMGAMVQHALNIIWQSGGVPHSSQLYWIPLLIQVSFLLLGRLGAVSWSALLLGSTALMVALNRSGYPVPHLALPERELAVEIWSGALLPLLLCACAQYFTVRQRDRALTEASQALSESERVANLATRGQEQLGAVVSRAEEGAGRLVSSAAALGHTSRSLAESVICLHQGAEQQVDVSDEIRSQLERMGADLGAANRFVGEVAARTRQASTLAEQGAGALHRSEQAMSRILTSHDEIAAMTGIITGIADQTNLLALNAAIEAARAGDHGRGFAVVAQEVRELSARSQQAANEIRALLGRSHQAVSEGQGVIGESGAIIGQILERIGTVAKDVGQLESLMARQDASLAQVAAAGVQVAEVARETASTSGQMREREAELAQLTAGLEHLSRELSQVVAGAAA</sequence>
<dbReference type="Gene3D" id="1.10.287.950">
    <property type="entry name" value="Methyl-accepting chemotaxis protein"/>
    <property type="match status" value="1"/>
</dbReference>
<protein>
    <submittedName>
        <fullName evidence="7">Methyl-accepting chemotaxis protein</fullName>
    </submittedName>
</protein>
<dbReference type="SMART" id="SM00283">
    <property type="entry name" value="MA"/>
    <property type="match status" value="1"/>
</dbReference>
<dbReference type="PRINTS" id="PR00260">
    <property type="entry name" value="CHEMTRNSDUCR"/>
</dbReference>
<feature type="transmembrane region" description="Helical" evidence="5">
    <location>
        <begin position="30"/>
        <end position="49"/>
    </location>
</feature>
<evidence type="ECO:0000259" key="6">
    <source>
        <dbReference type="PROSITE" id="PS50111"/>
    </source>
</evidence>
<name>N9VEG3_9GAMM</name>
<evidence type="ECO:0000256" key="1">
    <source>
        <dbReference type="ARBA" id="ARBA00022500"/>
    </source>
</evidence>
<dbReference type="PROSITE" id="PS50111">
    <property type="entry name" value="CHEMOTAXIS_TRANSDUC_2"/>
    <property type="match status" value="1"/>
</dbReference>
<keyword evidence="2 4" id="KW-0807">Transducer</keyword>
<dbReference type="PATRIC" id="fig|1268237.3.peg.240"/>